<evidence type="ECO:0000313" key="3">
    <source>
        <dbReference type="Proteomes" id="UP000185568"/>
    </source>
</evidence>
<organism evidence="2 3">
    <name type="scientific">Domibacillus antri</name>
    <dbReference type="NCBI Taxonomy" id="1714264"/>
    <lineage>
        <taxon>Bacteria</taxon>
        <taxon>Bacillati</taxon>
        <taxon>Bacillota</taxon>
        <taxon>Bacilli</taxon>
        <taxon>Bacillales</taxon>
        <taxon>Bacillaceae</taxon>
        <taxon>Domibacillus</taxon>
    </lineage>
</organism>
<dbReference type="OrthoDB" id="2858248at2"/>
<dbReference type="STRING" id="1714264.BTO30_12985"/>
<dbReference type="EMBL" id="MSDU01000031">
    <property type="protein sequence ID" value="OLN21768.1"/>
    <property type="molecule type" value="Genomic_DNA"/>
</dbReference>
<evidence type="ECO:0000313" key="2">
    <source>
        <dbReference type="EMBL" id="OLN21768.1"/>
    </source>
</evidence>
<name>A0A1Q8Q369_9BACI</name>
<dbReference type="AlphaFoldDB" id="A0A1Q8Q369"/>
<feature type="signal peptide" evidence="1">
    <location>
        <begin position="1"/>
        <end position="18"/>
    </location>
</feature>
<evidence type="ECO:0000256" key="1">
    <source>
        <dbReference type="SAM" id="SignalP"/>
    </source>
</evidence>
<protein>
    <recommendedName>
        <fullName evidence="4">Lipoprotein</fullName>
    </recommendedName>
</protein>
<comment type="caution">
    <text evidence="2">The sequence shown here is derived from an EMBL/GenBank/DDBJ whole genome shotgun (WGS) entry which is preliminary data.</text>
</comment>
<evidence type="ECO:0008006" key="4">
    <source>
        <dbReference type="Google" id="ProtNLM"/>
    </source>
</evidence>
<gene>
    <name evidence="2" type="ORF">BTO30_12985</name>
</gene>
<reference evidence="2 3" key="1">
    <citation type="submission" date="2016-12" db="EMBL/GenBank/DDBJ databases">
        <title>Domibacillus antri genome sequencing.</title>
        <authorList>
            <person name="Verma A."/>
            <person name="Krishnamurthi S."/>
        </authorList>
    </citation>
    <scope>NUCLEOTIDE SEQUENCE [LARGE SCALE GENOMIC DNA]</scope>
    <source>
        <strain evidence="2 3">XD80</strain>
    </source>
</reference>
<dbReference type="Proteomes" id="UP000185568">
    <property type="component" value="Unassembled WGS sequence"/>
</dbReference>
<dbReference type="RefSeq" id="WP_075399151.1">
    <property type="nucleotide sequence ID" value="NZ_MSDU01000031.1"/>
</dbReference>
<keyword evidence="3" id="KW-1185">Reference proteome</keyword>
<proteinExistence type="predicted"/>
<feature type="chain" id="PRO_5012457861" description="Lipoprotein" evidence="1">
    <location>
        <begin position="19"/>
        <end position="150"/>
    </location>
</feature>
<dbReference type="PROSITE" id="PS51257">
    <property type="entry name" value="PROKAR_LIPOPROTEIN"/>
    <property type="match status" value="1"/>
</dbReference>
<accession>A0A1Q8Q369</accession>
<keyword evidence="1" id="KW-0732">Signal</keyword>
<sequence length="150" mass="17186">MKKFYYMTAAMTLTVLMAAGCGVDESEQPVRDNQTDPTEEEWRDMPNALDNVLGTLQELKANAETPDEGEKIQSTGKQLEEHWDVIESQIEEQYPDDYENIEKSLYPLINETKKAQPDREKIKSLIDDTTAKLTDFLEKAETPKRKENGI</sequence>